<evidence type="ECO:0000256" key="7">
    <source>
        <dbReference type="SAM" id="Phobius"/>
    </source>
</evidence>
<feature type="domain" description="MacB-like periplasmic core" evidence="9">
    <location>
        <begin position="17"/>
        <end position="234"/>
    </location>
</feature>
<keyword evidence="10" id="KW-0449">Lipoprotein</keyword>
<dbReference type="PANTHER" id="PTHR30489:SF0">
    <property type="entry name" value="LIPOPROTEIN-RELEASING SYSTEM TRANSMEMBRANE PROTEIN LOLE"/>
    <property type="match status" value="1"/>
</dbReference>
<comment type="subcellular location">
    <subcellularLocation>
        <location evidence="1">Cell membrane</location>
        <topology evidence="1">Multi-pass membrane protein</topology>
    </subcellularLocation>
</comment>
<proteinExistence type="inferred from homology"/>
<evidence type="ECO:0000256" key="4">
    <source>
        <dbReference type="ARBA" id="ARBA00022692"/>
    </source>
</evidence>
<evidence type="ECO:0000259" key="9">
    <source>
        <dbReference type="Pfam" id="PF12704"/>
    </source>
</evidence>
<dbReference type="OrthoDB" id="9809768at2"/>
<feature type="domain" description="ABC3 transporter permease C-terminal" evidence="8">
    <location>
        <begin position="275"/>
        <end position="403"/>
    </location>
</feature>
<gene>
    <name evidence="10" type="ORF">SAMN02745216_02784</name>
</gene>
<organism evidence="10 11">
    <name type="scientific">Desulfatibacillum alkenivorans DSM 16219</name>
    <dbReference type="NCBI Taxonomy" id="1121393"/>
    <lineage>
        <taxon>Bacteria</taxon>
        <taxon>Pseudomonadati</taxon>
        <taxon>Thermodesulfobacteriota</taxon>
        <taxon>Desulfobacteria</taxon>
        <taxon>Desulfobacterales</taxon>
        <taxon>Desulfatibacillaceae</taxon>
        <taxon>Desulfatibacillum</taxon>
    </lineage>
</organism>
<evidence type="ECO:0000313" key="11">
    <source>
        <dbReference type="Proteomes" id="UP000183994"/>
    </source>
</evidence>
<dbReference type="InterPro" id="IPR025857">
    <property type="entry name" value="MacB_PCD"/>
</dbReference>
<dbReference type="InterPro" id="IPR003838">
    <property type="entry name" value="ABC3_permease_C"/>
</dbReference>
<dbReference type="AlphaFoldDB" id="A0A1M6PBT0"/>
<reference evidence="11" key="1">
    <citation type="submission" date="2016-11" db="EMBL/GenBank/DDBJ databases">
        <authorList>
            <person name="Varghese N."/>
            <person name="Submissions S."/>
        </authorList>
    </citation>
    <scope>NUCLEOTIDE SEQUENCE [LARGE SCALE GENOMIC DNA]</scope>
    <source>
        <strain evidence="11">DSM 16219</strain>
    </source>
</reference>
<comment type="similarity">
    <text evidence="2">Belongs to the ABC-4 integral membrane protein family. LolC/E subfamily.</text>
</comment>
<dbReference type="InterPro" id="IPR051447">
    <property type="entry name" value="Lipoprotein-release_system"/>
</dbReference>
<dbReference type="PANTHER" id="PTHR30489">
    <property type="entry name" value="LIPOPROTEIN-RELEASING SYSTEM TRANSMEMBRANE PROTEIN LOLE"/>
    <property type="match status" value="1"/>
</dbReference>
<dbReference type="STRING" id="1121393.SAMN02745216_02784"/>
<keyword evidence="5 7" id="KW-1133">Transmembrane helix</keyword>
<dbReference type="RefSeq" id="WP_073476777.1">
    <property type="nucleotide sequence ID" value="NZ_FQZU01000017.1"/>
</dbReference>
<protein>
    <submittedName>
        <fullName evidence="10">ABC-type transport system, involved in lipoprotein release, permease component</fullName>
    </submittedName>
</protein>
<feature type="transmembrane region" description="Helical" evidence="7">
    <location>
        <begin position="366"/>
        <end position="393"/>
    </location>
</feature>
<feature type="transmembrane region" description="Helical" evidence="7">
    <location>
        <begin position="18"/>
        <end position="37"/>
    </location>
</feature>
<evidence type="ECO:0000256" key="5">
    <source>
        <dbReference type="ARBA" id="ARBA00022989"/>
    </source>
</evidence>
<evidence type="ECO:0000256" key="1">
    <source>
        <dbReference type="ARBA" id="ARBA00004651"/>
    </source>
</evidence>
<dbReference type="EMBL" id="FQZU01000017">
    <property type="protein sequence ID" value="SHK05396.1"/>
    <property type="molecule type" value="Genomic_DNA"/>
</dbReference>
<keyword evidence="11" id="KW-1185">Reference proteome</keyword>
<dbReference type="Proteomes" id="UP000183994">
    <property type="component" value="Unassembled WGS sequence"/>
</dbReference>
<accession>A0A1M6PBT0</accession>
<keyword evidence="6 7" id="KW-0472">Membrane</keyword>
<dbReference type="GO" id="GO:0044874">
    <property type="term" value="P:lipoprotein localization to outer membrane"/>
    <property type="evidence" value="ECO:0007669"/>
    <property type="project" value="TreeGrafter"/>
</dbReference>
<keyword evidence="3" id="KW-1003">Cell membrane</keyword>
<feature type="transmembrane region" description="Helical" evidence="7">
    <location>
        <begin position="269"/>
        <end position="295"/>
    </location>
</feature>
<sequence>MFAQLAWRNIWRNPRRTAIILLAIFMGVFSMIFFAAFSRGMANGMVNNAIDNLVGHIKIQHPDYRSDPDISHRIDDPRSVMDEIRPELPDGSKIVQRIRVEGVAANARETAGIEITGIEPSKEKGVSFIGDAPIEGEMLEEDDEHGILLGAALADRFDTEVGKKLVLTTQRADGETQSRAFRIRGLYHAEIQATEKAYVFITLDAARKLVGNKNCATEIAVTLPENKADRALEQTVSKCKEALKPFNLSVYDWMEQIPAMKAYLAMFDMFLYIWFVVVFIAMGFGIVNTVLMAVFERMREFGLLKAIGMKPAWIIRMVLGESLFLLIAGCAAGTLCSLAFTWYVAVTGIDLGSFAQGVKMWGMSRMIYPAIDIGDVIAANAVVIVLGLIVSVYPAVKAARFTPVETMRQN</sequence>
<keyword evidence="4 7" id="KW-0812">Transmembrane</keyword>
<dbReference type="Pfam" id="PF12704">
    <property type="entry name" value="MacB_PCD"/>
    <property type="match status" value="1"/>
</dbReference>
<feature type="transmembrane region" description="Helical" evidence="7">
    <location>
        <begin position="323"/>
        <end position="346"/>
    </location>
</feature>
<name>A0A1M6PBT0_9BACT</name>
<dbReference type="Pfam" id="PF02687">
    <property type="entry name" value="FtsX"/>
    <property type="match status" value="1"/>
</dbReference>
<evidence type="ECO:0000256" key="6">
    <source>
        <dbReference type="ARBA" id="ARBA00023136"/>
    </source>
</evidence>
<evidence type="ECO:0000313" key="10">
    <source>
        <dbReference type="EMBL" id="SHK05396.1"/>
    </source>
</evidence>
<dbReference type="GO" id="GO:0098797">
    <property type="term" value="C:plasma membrane protein complex"/>
    <property type="evidence" value="ECO:0007669"/>
    <property type="project" value="TreeGrafter"/>
</dbReference>
<evidence type="ECO:0000259" key="8">
    <source>
        <dbReference type="Pfam" id="PF02687"/>
    </source>
</evidence>
<evidence type="ECO:0000256" key="2">
    <source>
        <dbReference type="ARBA" id="ARBA00005236"/>
    </source>
</evidence>
<evidence type="ECO:0000256" key="3">
    <source>
        <dbReference type="ARBA" id="ARBA00022475"/>
    </source>
</evidence>